<organism evidence="5 6">
    <name type="scientific">Hyalangium minutum</name>
    <dbReference type="NCBI Taxonomy" id="394096"/>
    <lineage>
        <taxon>Bacteria</taxon>
        <taxon>Pseudomonadati</taxon>
        <taxon>Myxococcota</taxon>
        <taxon>Myxococcia</taxon>
        <taxon>Myxococcales</taxon>
        <taxon>Cystobacterineae</taxon>
        <taxon>Archangiaceae</taxon>
        <taxon>Hyalangium</taxon>
    </lineage>
</organism>
<dbReference type="Pfam" id="PF00512">
    <property type="entry name" value="HisKA"/>
    <property type="match status" value="1"/>
</dbReference>
<name>A0A085W3H2_9BACT</name>
<dbReference type="SUPFAM" id="SSF47384">
    <property type="entry name" value="Homodimeric domain of signal transducing histidine kinase"/>
    <property type="match status" value="1"/>
</dbReference>
<dbReference type="InterPro" id="IPR004358">
    <property type="entry name" value="Sig_transdc_His_kin-like_C"/>
</dbReference>
<dbReference type="SMART" id="SM00387">
    <property type="entry name" value="HATPase_c"/>
    <property type="match status" value="1"/>
</dbReference>
<dbReference type="EMBL" id="JMCB01000023">
    <property type="protein sequence ID" value="KFE62235.1"/>
    <property type="molecule type" value="Genomic_DNA"/>
</dbReference>
<evidence type="ECO:0000256" key="1">
    <source>
        <dbReference type="ARBA" id="ARBA00000085"/>
    </source>
</evidence>
<dbReference type="InterPro" id="IPR003018">
    <property type="entry name" value="GAF"/>
</dbReference>
<evidence type="ECO:0000256" key="3">
    <source>
        <dbReference type="ARBA" id="ARBA00022553"/>
    </source>
</evidence>
<dbReference type="Gene3D" id="3.30.450.40">
    <property type="match status" value="1"/>
</dbReference>
<dbReference type="AlphaFoldDB" id="A0A085W3H2"/>
<dbReference type="Proteomes" id="UP000028725">
    <property type="component" value="Unassembled WGS sequence"/>
</dbReference>
<protein>
    <recommendedName>
        <fullName evidence="2">histidine kinase</fullName>
        <ecNumber evidence="2">2.7.13.3</ecNumber>
    </recommendedName>
</protein>
<dbReference type="RefSeq" id="WP_044197989.1">
    <property type="nucleotide sequence ID" value="NZ_JMCB01000023.1"/>
</dbReference>
<dbReference type="Pfam" id="PF02518">
    <property type="entry name" value="HATPase_c"/>
    <property type="match status" value="1"/>
</dbReference>
<dbReference type="InterPro" id="IPR005467">
    <property type="entry name" value="His_kinase_dom"/>
</dbReference>
<dbReference type="SMART" id="SM00065">
    <property type="entry name" value="GAF"/>
    <property type="match status" value="1"/>
</dbReference>
<dbReference type="InterPro" id="IPR036097">
    <property type="entry name" value="HisK_dim/P_sf"/>
</dbReference>
<proteinExistence type="predicted"/>
<reference evidence="5 6" key="1">
    <citation type="submission" date="2014-04" db="EMBL/GenBank/DDBJ databases">
        <title>Genome assembly of Hyalangium minutum DSM 14724.</title>
        <authorList>
            <person name="Sharma G."/>
            <person name="Subramanian S."/>
        </authorList>
    </citation>
    <scope>NUCLEOTIDE SEQUENCE [LARGE SCALE GENOMIC DNA]</scope>
    <source>
        <strain evidence="5 6">DSM 14724</strain>
    </source>
</reference>
<comment type="catalytic activity">
    <reaction evidence="1">
        <text>ATP + protein L-histidine = ADP + protein N-phospho-L-histidine.</text>
        <dbReference type="EC" id="2.7.13.3"/>
    </reaction>
</comment>
<dbReference type="STRING" id="394096.DB31_4341"/>
<dbReference type="Gene3D" id="3.30.565.10">
    <property type="entry name" value="Histidine kinase-like ATPase, C-terminal domain"/>
    <property type="match status" value="1"/>
</dbReference>
<dbReference type="InterPro" id="IPR036890">
    <property type="entry name" value="HATPase_C_sf"/>
</dbReference>
<evidence type="ECO:0000256" key="2">
    <source>
        <dbReference type="ARBA" id="ARBA00012438"/>
    </source>
</evidence>
<comment type="caution">
    <text evidence="5">The sequence shown here is derived from an EMBL/GenBank/DDBJ whole genome shotgun (WGS) entry which is preliminary data.</text>
</comment>
<keyword evidence="3" id="KW-0597">Phosphoprotein</keyword>
<evidence type="ECO:0000313" key="5">
    <source>
        <dbReference type="EMBL" id="KFE62235.1"/>
    </source>
</evidence>
<sequence length="422" mass="46771">MKIAPLPPNETERLEALNAHSVLDTPPEVGFDELTRLASRLCGTPMALVSLVDQARQWFKSKVGVDASETPRSLAFCSHAILQDELFMVPDALQDERFHDNPLVTGEPHVRFYAGTPLKSMSGHNLGTLCVIDHVPRELTPEQVEVLRVLGRQVEALLQLRLRVKELERRDAEGRSQRDALARMQKQKDELLQLVAKDIQVPLGSIQAQASLVLCRSQLPEEVRTSARQIRESTESLQRLVTNLVESAREDSPLAPQLGEFDVRGLVTEVARDFSLRVHGSHRQFTHSVQVSERLVTLDRELLRRTLDNLLDNSFRFTALGSGKVSLEASQPEPGLLEVRVRDEGPGIPSAARPYVFENYLPEGVPTAARARASNSLGLAFCRRAVEAHGGWIWVEDNPPRGTAFCLRIPVGPGGARQALAS</sequence>
<dbReference type="GO" id="GO:0000155">
    <property type="term" value="F:phosphorelay sensor kinase activity"/>
    <property type="evidence" value="ECO:0007669"/>
    <property type="project" value="InterPro"/>
</dbReference>
<accession>A0A085W3H2</accession>
<dbReference type="SUPFAM" id="SSF55874">
    <property type="entry name" value="ATPase domain of HSP90 chaperone/DNA topoisomerase II/histidine kinase"/>
    <property type="match status" value="1"/>
</dbReference>
<dbReference type="SMART" id="SM00388">
    <property type="entry name" value="HisKA"/>
    <property type="match status" value="1"/>
</dbReference>
<dbReference type="InterPro" id="IPR003594">
    <property type="entry name" value="HATPase_dom"/>
</dbReference>
<feature type="domain" description="Histidine kinase" evidence="4">
    <location>
        <begin position="194"/>
        <end position="413"/>
    </location>
</feature>
<dbReference type="PRINTS" id="PR00344">
    <property type="entry name" value="BCTRLSENSOR"/>
</dbReference>
<gene>
    <name evidence="5" type="ORF">DB31_4341</name>
</gene>
<dbReference type="InterPro" id="IPR029016">
    <property type="entry name" value="GAF-like_dom_sf"/>
</dbReference>
<dbReference type="CDD" id="cd00082">
    <property type="entry name" value="HisKA"/>
    <property type="match status" value="1"/>
</dbReference>
<dbReference type="CDD" id="cd00075">
    <property type="entry name" value="HATPase"/>
    <property type="match status" value="1"/>
</dbReference>
<evidence type="ECO:0000259" key="4">
    <source>
        <dbReference type="PROSITE" id="PS50109"/>
    </source>
</evidence>
<dbReference type="PANTHER" id="PTHR43102:SF2">
    <property type="entry name" value="GAF DOMAIN-CONTAINING PROTEIN"/>
    <property type="match status" value="1"/>
</dbReference>
<evidence type="ECO:0000313" key="6">
    <source>
        <dbReference type="Proteomes" id="UP000028725"/>
    </source>
</evidence>
<dbReference type="Gene3D" id="1.10.287.130">
    <property type="match status" value="1"/>
</dbReference>
<dbReference type="PANTHER" id="PTHR43102">
    <property type="entry name" value="SLR1143 PROTEIN"/>
    <property type="match status" value="1"/>
</dbReference>
<dbReference type="SUPFAM" id="SSF55781">
    <property type="entry name" value="GAF domain-like"/>
    <property type="match status" value="1"/>
</dbReference>
<dbReference type="InterPro" id="IPR003661">
    <property type="entry name" value="HisK_dim/P_dom"/>
</dbReference>
<dbReference type="OrthoDB" id="9787707at2"/>
<dbReference type="Pfam" id="PF01590">
    <property type="entry name" value="GAF"/>
    <property type="match status" value="1"/>
</dbReference>
<dbReference type="EC" id="2.7.13.3" evidence="2"/>
<keyword evidence="6" id="KW-1185">Reference proteome</keyword>
<dbReference type="PROSITE" id="PS50109">
    <property type="entry name" value="HIS_KIN"/>
    <property type="match status" value="1"/>
</dbReference>